<keyword evidence="1" id="KW-1185">Reference proteome</keyword>
<accession>A0AAF3FP51</accession>
<dbReference type="AlphaFoldDB" id="A0AAF3FP51"/>
<protein>
    <submittedName>
        <fullName evidence="2">Uncharacterized protein</fullName>
    </submittedName>
</protein>
<sequence>MARRLHIEAKEKLPNWETFDWGNIDHPGDEEFYKKCLEDREERMNHVFEYYKKSDIATMEGQRRIARATGELDYSLLFHVNKQERGKSLKLAKGFLALAKAINDGKFSTPAIIGASLATFSGDHTPRIRITNSNGIDGKFLKEIRKVLMENQCPKYHPISGISGSMN</sequence>
<dbReference type="WBParaSite" id="MBELARI_LOCUS8994">
    <property type="protein sequence ID" value="MBELARI_LOCUS8994"/>
    <property type="gene ID" value="MBELARI_LOCUS8994"/>
</dbReference>
<name>A0AAF3FP51_9BILA</name>
<dbReference type="Proteomes" id="UP000887575">
    <property type="component" value="Unassembled WGS sequence"/>
</dbReference>
<reference evidence="2" key="1">
    <citation type="submission" date="2024-02" db="UniProtKB">
        <authorList>
            <consortium name="WormBaseParasite"/>
        </authorList>
    </citation>
    <scope>IDENTIFICATION</scope>
</reference>
<organism evidence="1 2">
    <name type="scientific">Mesorhabditis belari</name>
    <dbReference type="NCBI Taxonomy" id="2138241"/>
    <lineage>
        <taxon>Eukaryota</taxon>
        <taxon>Metazoa</taxon>
        <taxon>Ecdysozoa</taxon>
        <taxon>Nematoda</taxon>
        <taxon>Chromadorea</taxon>
        <taxon>Rhabditida</taxon>
        <taxon>Rhabditina</taxon>
        <taxon>Rhabditomorpha</taxon>
        <taxon>Rhabditoidea</taxon>
        <taxon>Rhabditidae</taxon>
        <taxon>Mesorhabditinae</taxon>
        <taxon>Mesorhabditis</taxon>
    </lineage>
</organism>
<proteinExistence type="predicted"/>
<evidence type="ECO:0000313" key="1">
    <source>
        <dbReference type="Proteomes" id="UP000887575"/>
    </source>
</evidence>
<evidence type="ECO:0000313" key="2">
    <source>
        <dbReference type="WBParaSite" id="MBELARI_LOCUS8994"/>
    </source>
</evidence>